<evidence type="ECO:0000313" key="8">
    <source>
        <dbReference type="EMBL" id="QEG39212.1"/>
    </source>
</evidence>
<dbReference type="SUPFAM" id="SSF52317">
    <property type="entry name" value="Class I glutamine amidotransferase-like"/>
    <property type="match status" value="1"/>
</dbReference>
<feature type="signal peptide" evidence="5">
    <location>
        <begin position="1"/>
        <end position="30"/>
    </location>
</feature>
<evidence type="ECO:0000313" key="9">
    <source>
        <dbReference type="Proteomes" id="UP000325286"/>
    </source>
</evidence>
<dbReference type="PANTHER" id="PTHR37326:SF1">
    <property type="entry name" value="BLL3975 PROTEIN"/>
    <property type="match status" value="1"/>
</dbReference>
<evidence type="ECO:0000259" key="6">
    <source>
        <dbReference type="Pfam" id="PF09825"/>
    </source>
</evidence>
<dbReference type="GO" id="GO:0016788">
    <property type="term" value="F:hydrolase activity, acting on ester bonds"/>
    <property type="evidence" value="ECO:0007669"/>
    <property type="project" value="InterPro"/>
</dbReference>
<dbReference type="InterPro" id="IPR029062">
    <property type="entry name" value="Class_I_gatase-like"/>
</dbReference>
<dbReference type="SUPFAM" id="SSF53187">
    <property type="entry name" value="Zn-dependent exopeptidases"/>
    <property type="match status" value="1"/>
</dbReference>
<evidence type="ECO:0000256" key="3">
    <source>
        <dbReference type="ARBA" id="ARBA00022801"/>
    </source>
</evidence>
<dbReference type="Pfam" id="PF09825">
    <property type="entry name" value="BPL_N"/>
    <property type="match status" value="1"/>
</dbReference>
<dbReference type="Gene3D" id="3.40.50.880">
    <property type="match status" value="1"/>
</dbReference>
<keyword evidence="3" id="KW-0378">Hydrolase</keyword>
<dbReference type="PANTHER" id="PTHR37326">
    <property type="entry name" value="BLL3975 PROTEIN"/>
    <property type="match status" value="1"/>
</dbReference>
<dbReference type="RefSeq" id="WP_068138429.1">
    <property type="nucleotide sequence ID" value="NZ_CP042914.1"/>
</dbReference>
<keyword evidence="4" id="KW-0862">Zinc</keyword>
<feature type="domain" description="Succinylglutamate desuccinylase/Aspartoacylase catalytic" evidence="7">
    <location>
        <begin position="58"/>
        <end position="159"/>
    </location>
</feature>
<dbReference type="InterPro" id="IPR019197">
    <property type="entry name" value="Biotin-prot_ligase_N"/>
</dbReference>
<dbReference type="InterPro" id="IPR053138">
    <property type="entry name" value="N-alpha-Ac-DABA_deacetylase"/>
</dbReference>
<dbReference type="GO" id="GO:0046872">
    <property type="term" value="F:metal ion binding"/>
    <property type="evidence" value="ECO:0007669"/>
    <property type="project" value="UniProtKB-KW"/>
</dbReference>
<evidence type="ECO:0000256" key="5">
    <source>
        <dbReference type="SAM" id="SignalP"/>
    </source>
</evidence>
<name>A0A5B9QMW8_9BACT</name>
<dbReference type="KEGG" id="rul:UC8_11730"/>
<feature type="domain" description="Biotin-protein ligase N-terminal" evidence="6">
    <location>
        <begin position="331"/>
        <end position="503"/>
    </location>
</feature>
<comment type="cofactor">
    <cofactor evidence="1">
        <name>Zn(2+)</name>
        <dbReference type="ChEBI" id="CHEBI:29105"/>
    </cofactor>
</comment>
<keyword evidence="5" id="KW-0732">Signal</keyword>
<dbReference type="EMBL" id="CP042914">
    <property type="protein sequence ID" value="QEG39212.1"/>
    <property type="molecule type" value="Genomic_DNA"/>
</dbReference>
<keyword evidence="9" id="KW-1185">Reference proteome</keyword>
<protein>
    <submittedName>
        <fullName evidence="8">Succinylglutamate desuccinylase / Aspartoacylase family protein</fullName>
    </submittedName>
</protein>
<dbReference type="Pfam" id="PF24827">
    <property type="entry name" value="AstE_AspA_cat"/>
    <property type="match status" value="1"/>
</dbReference>
<reference evidence="8 9" key="1">
    <citation type="submission" date="2019-08" db="EMBL/GenBank/DDBJ databases">
        <title>Deep-cultivation of Planctomycetes and their phenomic and genomic characterization uncovers novel biology.</title>
        <authorList>
            <person name="Wiegand S."/>
            <person name="Jogler M."/>
            <person name="Boedeker C."/>
            <person name="Pinto D."/>
            <person name="Vollmers J."/>
            <person name="Rivas-Marin E."/>
            <person name="Kohn T."/>
            <person name="Peeters S.H."/>
            <person name="Heuer A."/>
            <person name="Rast P."/>
            <person name="Oberbeckmann S."/>
            <person name="Bunk B."/>
            <person name="Jeske O."/>
            <person name="Meyerdierks A."/>
            <person name="Storesund J.E."/>
            <person name="Kallscheuer N."/>
            <person name="Luecker S."/>
            <person name="Lage O.M."/>
            <person name="Pohl T."/>
            <person name="Merkel B.J."/>
            <person name="Hornburger P."/>
            <person name="Mueller R.-W."/>
            <person name="Bruemmer F."/>
            <person name="Labrenz M."/>
            <person name="Spormann A.M."/>
            <person name="Op den Camp H."/>
            <person name="Overmann J."/>
            <person name="Amann R."/>
            <person name="Jetten M.S.M."/>
            <person name="Mascher T."/>
            <person name="Medema M.H."/>
            <person name="Devos D.P."/>
            <person name="Kaster A.-K."/>
            <person name="Ovreas L."/>
            <person name="Rohde M."/>
            <person name="Galperin M.Y."/>
            <person name="Jogler C."/>
        </authorList>
    </citation>
    <scope>NUCLEOTIDE SEQUENCE [LARGE SCALE GENOMIC DNA]</scope>
    <source>
        <strain evidence="8 9">UC8</strain>
    </source>
</reference>
<keyword evidence="2" id="KW-0479">Metal-binding</keyword>
<dbReference type="OrthoDB" id="8333609at2"/>
<dbReference type="Gene3D" id="3.40.630.10">
    <property type="entry name" value="Zn peptidases"/>
    <property type="match status" value="1"/>
</dbReference>
<proteinExistence type="predicted"/>
<feature type="chain" id="PRO_5023036149" evidence="5">
    <location>
        <begin position="31"/>
        <end position="518"/>
    </location>
</feature>
<gene>
    <name evidence="8" type="ORF">UC8_11730</name>
</gene>
<dbReference type="AlphaFoldDB" id="A0A5B9QMW8"/>
<evidence type="ECO:0000256" key="1">
    <source>
        <dbReference type="ARBA" id="ARBA00001947"/>
    </source>
</evidence>
<dbReference type="InterPro" id="IPR055438">
    <property type="entry name" value="AstE_AspA_cat"/>
</dbReference>
<evidence type="ECO:0000259" key="7">
    <source>
        <dbReference type="Pfam" id="PF24827"/>
    </source>
</evidence>
<sequence precursor="true">MYCPPLRPFTTFAIVCAIGLTLVFHSSVFATNAVSTGKIAAGTRWETPYYIIDSGVVGETVLVTGGIHGNEPAGYRAAEQIRHWPIAKGRLVVVPGVNRPGLQASTRYLPDTDKPHHDLNRNFIIGEDGQIITAGTLATELWQLVERLRPNWIIDLHEGYQFYISHRPAKGKNRSVGSSIIYHHSDSLDPLVRRALATANAHVDDSQRRFVALDKGPVKGSLASTAHRALGANTFIIETTYQNQPLSLRTRQQRAMVNSLLNDIGLLDRDCSKQLTPNVRQGWIQVGLFDGPGTGSGGKQDFPRIVDQTAGMQIHFIGVEDIQPALLSQFDVLLFPGGSGSKQARAIGSQGREHVRAFVQDGGGYLGVCAGAYLCSDHYAWSLDLVDAEVFTGAKEIPGVGRKQMWYRGNATRVQLELSEAGKRVFTDVAVQFDVRYHNGPILSPNGNPEIEDYTPLAWFRSEQVRYDPQRGTMVDTPAIVSGRFQDGRVISISPHPEADEALQSMIVDAIRWCAQPE</sequence>
<accession>A0A5B9QMW8</accession>
<evidence type="ECO:0000256" key="4">
    <source>
        <dbReference type="ARBA" id="ARBA00022833"/>
    </source>
</evidence>
<evidence type="ECO:0000256" key="2">
    <source>
        <dbReference type="ARBA" id="ARBA00022723"/>
    </source>
</evidence>
<organism evidence="8 9">
    <name type="scientific">Roseimaritima ulvae</name>
    <dbReference type="NCBI Taxonomy" id="980254"/>
    <lineage>
        <taxon>Bacteria</taxon>
        <taxon>Pseudomonadati</taxon>
        <taxon>Planctomycetota</taxon>
        <taxon>Planctomycetia</taxon>
        <taxon>Pirellulales</taxon>
        <taxon>Pirellulaceae</taxon>
        <taxon>Roseimaritima</taxon>
    </lineage>
</organism>
<dbReference type="Proteomes" id="UP000325286">
    <property type="component" value="Chromosome"/>
</dbReference>